<sequence length="65" mass="6987">MALEVRKRLCIVLLDTVPFPSFVSSPPNFQQAFTFSAVAAFLETAAAHCSVGLVDLEAHPALVNK</sequence>
<protein>
    <submittedName>
        <fullName evidence="1">Uncharacterized protein</fullName>
    </submittedName>
</protein>
<evidence type="ECO:0000313" key="1">
    <source>
        <dbReference type="EMBL" id="KAK1292804.1"/>
    </source>
</evidence>
<reference evidence="1" key="2">
    <citation type="submission" date="2023-06" db="EMBL/GenBank/DDBJ databases">
        <authorList>
            <person name="Ma L."/>
            <person name="Liu K.-W."/>
            <person name="Li Z."/>
            <person name="Hsiao Y.-Y."/>
            <person name="Qi Y."/>
            <person name="Fu T."/>
            <person name="Tang G."/>
            <person name="Zhang D."/>
            <person name="Sun W.-H."/>
            <person name="Liu D.-K."/>
            <person name="Li Y."/>
            <person name="Chen G.-Z."/>
            <person name="Liu X.-D."/>
            <person name="Liao X.-Y."/>
            <person name="Jiang Y.-T."/>
            <person name="Yu X."/>
            <person name="Hao Y."/>
            <person name="Huang J."/>
            <person name="Zhao X.-W."/>
            <person name="Ke S."/>
            <person name="Chen Y.-Y."/>
            <person name="Wu W.-L."/>
            <person name="Hsu J.-L."/>
            <person name="Lin Y.-F."/>
            <person name="Huang M.-D."/>
            <person name="Li C.-Y."/>
            <person name="Huang L."/>
            <person name="Wang Z.-W."/>
            <person name="Zhao X."/>
            <person name="Zhong W.-Y."/>
            <person name="Peng D.-H."/>
            <person name="Ahmad S."/>
            <person name="Lan S."/>
            <person name="Zhang J.-S."/>
            <person name="Tsai W.-C."/>
            <person name="Van De Peer Y."/>
            <person name="Liu Z.-J."/>
        </authorList>
    </citation>
    <scope>NUCLEOTIDE SEQUENCE</scope>
    <source>
        <strain evidence="1">CP</strain>
        <tissue evidence="1">Leaves</tissue>
    </source>
</reference>
<comment type="caution">
    <text evidence="1">The sequence shown here is derived from an EMBL/GenBank/DDBJ whole genome shotgun (WGS) entry which is preliminary data.</text>
</comment>
<keyword evidence="2" id="KW-1185">Reference proteome</keyword>
<reference evidence="1" key="1">
    <citation type="journal article" date="2023" name="Nat. Commun.">
        <title>Diploid and tetraploid genomes of Acorus and the evolution of monocots.</title>
        <authorList>
            <person name="Ma L."/>
            <person name="Liu K.W."/>
            <person name="Li Z."/>
            <person name="Hsiao Y.Y."/>
            <person name="Qi Y."/>
            <person name="Fu T."/>
            <person name="Tang G.D."/>
            <person name="Zhang D."/>
            <person name="Sun W.H."/>
            <person name="Liu D.K."/>
            <person name="Li Y."/>
            <person name="Chen G.Z."/>
            <person name="Liu X.D."/>
            <person name="Liao X.Y."/>
            <person name="Jiang Y.T."/>
            <person name="Yu X."/>
            <person name="Hao Y."/>
            <person name="Huang J."/>
            <person name="Zhao X.W."/>
            <person name="Ke S."/>
            <person name="Chen Y.Y."/>
            <person name="Wu W.L."/>
            <person name="Hsu J.L."/>
            <person name="Lin Y.F."/>
            <person name="Huang M.D."/>
            <person name="Li C.Y."/>
            <person name="Huang L."/>
            <person name="Wang Z.W."/>
            <person name="Zhao X."/>
            <person name="Zhong W.Y."/>
            <person name="Peng D.H."/>
            <person name="Ahmad S."/>
            <person name="Lan S."/>
            <person name="Zhang J.S."/>
            <person name="Tsai W.C."/>
            <person name="Van de Peer Y."/>
            <person name="Liu Z.J."/>
        </authorList>
    </citation>
    <scope>NUCLEOTIDE SEQUENCE</scope>
    <source>
        <strain evidence="1">CP</strain>
    </source>
</reference>
<dbReference type="EMBL" id="JAUJYO010000017">
    <property type="protein sequence ID" value="KAK1292804.1"/>
    <property type="molecule type" value="Genomic_DNA"/>
</dbReference>
<evidence type="ECO:0000313" key="2">
    <source>
        <dbReference type="Proteomes" id="UP001180020"/>
    </source>
</evidence>
<organism evidence="1 2">
    <name type="scientific">Acorus calamus</name>
    <name type="common">Sweet flag</name>
    <dbReference type="NCBI Taxonomy" id="4465"/>
    <lineage>
        <taxon>Eukaryota</taxon>
        <taxon>Viridiplantae</taxon>
        <taxon>Streptophyta</taxon>
        <taxon>Embryophyta</taxon>
        <taxon>Tracheophyta</taxon>
        <taxon>Spermatophyta</taxon>
        <taxon>Magnoliopsida</taxon>
        <taxon>Liliopsida</taxon>
        <taxon>Acoraceae</taxon>
        <taxon>Acorus</taxon>
    </lineage>
</organism>
<gene>
    <name evidence="1" type="ORF">QJS10_CPB17g01449</name>
</gene>
<dbReference type="AlphaFoldDB" id="A0AAV9CWG6"/>
<proteinExistence type="predicted"/>
<dbReference type="Proteomes" id="UP001180020">
    <property type="component" value="Unassembled WGS sequence"/>
</dbReference>
<name>A0AAV9CWG6_ACOCL</name>
<accession>A0AAV9CWG6</accession>